<name>A0A432M0B9_9GAMM</name>
<evidence type="ECO:0000256" key="1">
    <source>
        <dbReference type="SAM" id="MobiDB-lite"/>
    </source>
</evidence>
<protein>
    <submittedName>
        <fullName evidence="2">DUF3106 domain-containing protein</fullName>
    </submittedName>
</protein>
<dbReference type="Proteomes" id="UP000274358">
    <property type="component" value="Unassembled WGS sequence"/>
</dbReference>
<comment type="caution">
    <text evidence="2">The sequence shown here is derived from an EMBL/GenBank/DDBJ whole genome shotgun (WGS) entry which is preliminary data.</text>
</comment>
<accession>A0A432M0B9</accession>
<dbReference type="OrthoDB" id="5797406at2"/>
<dbReference type="RefSeq" id="WP_126686864.1">
    <property type="nucleotide sequence ID" value="NZ_RYYV01000028.1"/>
</dbReference>
<evidence type="ECO:0000313" key="2">
    <source>
        <dbReference type="EMBL" id="RUL69722.1"/>
    </source>
</evidence>
<evidence type="ECO:0000313" key="3">
    <source>
        <dbReference type="Proteomes" id="UP000274358"/>
    </source>
</evidence>
<dbReference type="AlphaFoldDB" id="A0A432M0B9"/>
<dbReference type="Pfam" id="PF11304">
    <property type="entry name" value="DUF3106"/>
    <property type="match status" value="1"/>
</dbReference>
<sequence>MLLQRMRLPNLLVFVFGLTIAVPSYAQGTHPWGSLSPQQQYLLAPLQSQWSTLPPARQDHMIQRTQEWMKLPPERQQEIRERIQRWQQMTPEQREQARQNQHLYENLPADKQQQLHEAFKRYQQLSPDQREELRRRWQQQSPEEHRQWLDHMGPHSTLPAGRAFGMPRGRH</sequence>
<dbReference type="InterPro" id="IPR021455">
    <property type="entry name" value="DUF3106"/>
</dbReference>
<dbReference type="EMBL" id="RYYV01000028">
    <property type="protein sequence ID" value="RUL69722.1"/>
    <property type="molecule type" value="Genomic_DNA"/>
</dbReference>
<feature type="compositionally biased region" description="Basic and acidic residues" evidence="1">
    <location>
        <begin position="142"/>
        <end position="153"/>
    </location>
</feature>
<reference evidence="2 3" key="1">
    <citation type="submission" date="2018-12" db="EMBL/GenBank/DDBJ databases">
        <title>Dyella dinghuensis sp. nov. DHOA06 and Dyella choica sp. nov. 4M-K27, isolated from forest soil.</title>
        <authorList>
            <person name="Qiu L.-H."/>
            <person name="Gao Z.-H."/>
        </authorList>
    </citation>
    <scope>NUCLEOTIDE SEQUENCE [LARGE SCALE GENOMIC DNA]</scope>
    <source>
        <strain evidence="2 3">4M-K27</strain>
    </source>
</reference>
<organism evidence="2 3">
    <name type="scientific">Dyella choica</name>
    <dbReference type="NCBI Taxonomy" id="1927959"/>
    <lineage>
        <taxon>Bacteria</taxon>
        <taxon>Pseudomonadati</taxon>
        <taxon>Pseudomonadota</taxon>
        <taxon>Gammaproteobacteria</taxon>
        <taxon>Lysobacterales</taxon>
        <taxon>Rhodanobacteraceae</taxon>
        <taxon>Dyella</taxon>
    </lineage>
</organism>
<keyword evidence="3" id="KW-1185">Reference proteome</keyword>
<feature type="region of interest" description="Disordered" evidence="1">
    <location>
        <begin position="125"/>
        <end position="171"/>
    </location>
</feature>
<gene>
    <name evidence="2" type="ORF">EKH80_21560</name>
</gene>
<proteinExistence type="predicted"/>